<sequence>MNLSLCRRADQRCVSVYKNKRKVDLRNGKGNLTSFTFSEEAKMVLCDLFTRYPPDDREVGDEMVKKGGGKIQKPHRKKEDIFCKPSLNMAETAKKLESLASRIEKTPNLRQISEQRSGLPISSFRDVITSTIECHQVFLLSLAI</sequence>
<name>A0ABC8QKQ4_9AQUA</name>
<dbReference type="Proteomes" id="UP001642360">
    <property type="component" value="Unassembled WGS sequence"/>
</dbReference>
<evidence type="ECO:0000313" key="1">
    <source>
        <dbReference type="EMBL" id="CAK9133201.1"/>
    </source>
</evidence>
<gene>
    <name evidence="1" type="ORF">ILEXP_LOCUS76</name>
</gene>
<dbReference type="EMBL" id="CAUOFW020000001">
    <property type="protein sequence ID" value="CAK9133201.1"/>
    <property type="molecule type" value="Genomic_DNA"/>
</dbReference>
<reference evidence="1 2" key="1">
    <citation type="submission" date="2024-02" db="EMBL/GenBank/DDBJ databases">
        <authorList>
            <person name="Vignale AGUSTIN F."/>
            <person name="Sosa J E."/>
            <person name="Modenutti C."/>
        </authorList>
    </citation>
    <scope>NUCLEOTIDE SEQUENCE [LARGE SCALE GENOMIC DNA]</scope>
</reference>
<dbReference type="AlphaFoldDB" id="A0ABC8QKQ4"/>
<proteinExistence type="predicted"/>
<protein>
    <submittedName>
        <fullName evidence="1">Uncharacterized protein</fullName>
    </submittedName>
</protein>
<keyword evidence="2" id="KW-1185">Reference proteome</keyword>
<organism evidence="1 2">
    <name type="scientific">Ilex paraguariensis</name>
    <name type="common">yerba mate</name>
    <dbReference type="NCBI Taxonomy" id="185542"/>
    <lineage>
        <taxon>Eukaryota</taxon>
        <taxon>Viridiplantae</taxon>
        <taxon>Streptophyta</taxon>
        <taxon>Embryophyta</taxon>
        <taxon>Tracheophyta</taxon>
        <taxon>Spermatophyta</taxon>
        <taxon>Magnoliopsida</taxon>
        <taxon>eudicotyledons</taxon>
        <taxon>Gunneridae</taxon>
        <taxon>Pentapetalae</taxon>
        <taxon>asterids</taxon>
        <taxon>campanulids</taxon>
        <taxon>Aquifoliales</taxon>
        <taxon>Aquifoliaceae</taxon>
        <taxon>Ilex</taxon>
    </lineage>
</organism>
<evidence type="ECO:0000313" key="2">
    <source>
        <dbReference type="Proteomes" id="UP001642360"/>
    </source>
</evidence>
<comment type="caution">
    <text evidence="1">The sequence shown here is derived from an EMBL/GenBank/DDBJ whole genome shotgun (WGS) entry which is preliminary data.</text>
</comment>
<accession>A0ABC8QKQ4</accession>